<accession>A0A6G0TLJ7</accession>
<reference evidence="2 3" key="1">
    <citation type="submission" date="2019-08" db="EMBL/GenBank/DDBJ databases">
        <title>The genome of the soybean aphid Biotype 1, its phylome, world population structure and adaptation to the North American continent.</title>
        <authorList>
            <person name="Giordano R."/>
            <person name="Donthu R.K."/>
            <person name="Hernandez A.G."/>
            <person name="Wright C.L."/>
            <person name="Zimin A.V."/>
        </authorList>
    </citation>
    <scope>NUCLEOTIDE SEQUENCE [LARGE SCALE GENOMIC DNA]</scope>
    <source>
        <tissue evidence="2">Whole aphids</tissue>
    </source>
</reference>
<proteinExistence type="predicted"/>
<comment type="caution">
    <text evidence="2">The sequence shown here is derived from an EMBL/GenBank/DDBJ whole genome shotgun (WGS) entry which is preliminary data.</text>
</comment>
<evidence type="ECO:0000313" key="3">
    <source>
        <dbReference type="Proteomes" id="UP000475862"/>
    </source>
</evidence>
<keyword evidence="1" id="KW-0812">Transmembrane</keyword>
<evidence type="ECO:0000313" key="2">
    <source>
        <dbReference type="EMBL" id="KAE9534446.1"/>
    </source>
</evidence>
<feature type="transmembrane region" description="Helical" evidence="1">
    <location>
        <begin position="163"/>
        <end position="185"/>
    </location>
</feature>
<feature type="transmembrane region" description="Helical" evidence="1">
    <location>
        <begin position="12"/>
        <end position="33"/>
    </location>
</feature>
<evidence type="ECO:0000256" key="1">
    <source>
        <dbReference type="SAM" id="Phobius"/>
    </source>
</evidence>
<dbReference type="EMBL" id="VYZN01000028">
    <property type="protein sequence ID" value="KAE9534446.1"/>
    <property type="molecule type" value="Genomic_DNA"/>
</dbReference>
<name>A0A6G0TLJ7_APHGL</name>
<keyword evidence="1" id="KW-1133">Transmembrane helix</keyword>
<dbReference type="Proteomes" id="UP000475862">
    <property type="component" value="Unassembled WGS sequence"/>
</dbReference>
<protein>
    <submittedName>
        <fullName evidence="2">Uncharacterized protein</fullName>
    </submittedName>
</protein>
<keyword evidence="1" id="KW-0472">Membrane</keyword>
<gene>
    <name evidence="2" type="ORF">AGLY_008536</name>
</gene>
<sequence>MIYLIHHQGQSHLRNIFCAISCVLESVILEFSTGDLISFILGDGLFNKGKGRVGATDFLLIIICFITLLVNIQFHSHNFCFTSICFQMIHYIFTLKFSASRTGVSSTGTGDNLTLSCSVFRTSQDFEDVNGLLFPLSTTSHTSTFTMSSLLDSLKKIFPKYLCIFYVFVCHEIFKSITIYIKWYYLEFKISNRSFNKNNYKLYSTTSDYKCLQLTYLLYSHYFPIYIGVFQYYLCSDGRILIYDKKHEEIKQ</sequence>
<feature type="transmembrane region" description="Helical" evidence="1">
    <location>
        <begin position="53"/>
        <end position="72"/>
    </location>
</feature>
<dbReference type="AlphaFoldDB" id="A0A6G0TLJ7"/>
<feature type="transmembrane region" description="Helical" evidence="1">
    <location>
        <begin position="216"/>
        <end position="235"/>
    </location>
</feature>
<organism evidence="2 3">
    <name type="scientific">Aphis glycines</name>
    <name type="common">Soybean aphid</name>
    <dbReference type="NCBI Taxonomy" id="307491"/>
    <lineage>
        <taxon>Eukaryota</taxon>
        <taxon>Metazoa</taxon>
        <taxon>Ecdysozoa</taxon>
        <taxon>Arthropoda</taxon>
        <taxon>Hexapoda</taxon>
        <taxon>Insecta</taxon>
        <taxon>Pterygota</taxon>
        <taxon>Neoptera</taxon>
        <taxon>Paraneoptera</taxon>
        <taxon>Hemiptera</taxon>
        <taxon>Sternorrhyncha</taxon>
        <taxon>Aphidomorpha</taxon>
        <taxon>Aphidoidea</taxon>
        <taxon>Aphididae</taxon>
        <taxon>Aphidini</taxon>
        <taxon>Aphis</taxon>
        <taxon>Aphis</taxon>
    </lineage>
</organism>
<keyword evidence="3" id="KW-1185">Reference proteome</keyword>